<sequence length="479" mass="48538">MDSQVKKPPPLLLLCLAQFMLTLDFAIVNVALPWIRTDLSFTAGALPWVVGAYALFYGGFLLLGGRVGDIIGRKRMFVWGLAIFTIASLVGGFATGSIVLIVARALQGLSAAAVAPAVLAMIGADFPEGEPRAKAMGVFGAVSSVGFAGGVLAGGVLTEVFGWRAVMFINVPVGIAMVVRAAIRLDDDSVRTRSARIDVPGAVLVTASMCAIAYALTIASDEGWGTAGVLIPLIAGVALLAVFLFVQTRVSAPLVPLSIFRNRGVTGGNLVAFLSGGVMSISTFFITLYMQQILGLSAILTGIAFFPQALVVVLASLPVARTTARIGARPVLTVGALFLVAGSLVLALAPADGSFLVNVLPGGVLIGVGVTVMMISTAVAATSGVDGSQMGLASGLYNSNRQLGVGLCLGVAVAVASLAAGTGQGISIDGIQTAFWLSTALSVVIAIISATVLPPVRKPAPDAPAAPAPVARTASAAGR</sequence>
<feature type="transmembrane region" description="Helical" evidence="8">
    <location>
        <begin position="267"/>
        <end position="290"/>
    </location>
</feature>
<dbReference type="Gene3D" id="1.20.1720.10">
    <property type="entry name" value="Multidrug resistance protein D"/>
    <property type="match status" value="1"/>
</dbReference>
<proteinExistence type="predicted"/>
<keyword evidence="11" id="KW-1185">Reference proteome</keyword>
<evidence type="ECO:0000256" key="4">
    <source>
        <dbReference type="ARBA" id="ARBA00022692"/>
    </source>
</evidence>
<feature type="domain" description="Major facilitator superfamily (MFS) profile" evidence="9">
    <location>
        <begin position="10"/>
        <end position="457"/>
    </location>
</feature>
<keyword evidence="4 8" id="KW-0812">Transmembrane</keyword>
<dbReference type="PANTHER" id="PTHR42718">
    <property type="entry name" value="MAJOR FACILITATOR SUPERFAMILY MULTIDRUG TRANSPORTER MFSC"/>
    <property type="match status" value="1"/>
</dbReference>
<feature type="transmembrane region" description="Helical" evidence="8">
    <location>
        <begin position="12"/>
        <end position="35"/>
    </location>
</feature>
<evidence type="ECO:0000256" key="6">
    <source>
        <dbReference type="ARBA" id="ARBA00023136"/>
    </source>
</evidence>
<dbReference type="CDD" id="cd17321">
    <property type="entry name" value="MFS_MMR_MDR_like"/>
    <property type="match status" value="1"/>
</dbReference>
<feature type="transmembrane region" description="Helical" evidence="8">
    <location>
        <begin position="296"/>
        <end position="319"/>
    </location>
</feature>
<dbReference type="PROSITE" id="PS50850">
    <property type="entry name" value="MFS"/>
    <property type="match status" value="1"/>
</dbReference>
<name>A0ABV5TPS1_9ACTN</name>
<feature type="transmembrane region" description="Helical" evidence="8">
    <location>
        <begin position="331"/>
        <end position="349"/>
    </location>
</feature>
<keyword evidence="5 8" id="KW-1133">Transmembrane helix</keyword>
<reference evidence="10 11" key="1">
    <citation type="submission" date="2024-09" db="EMBL/GenBank/DDBJ databases">
        <authorList>
            <person name="Sun Q."/>
            <person name="Mori K."/>
        </authorList>
    </citation>
    <scope>NUCLEOTIDE SEQUENCE [LARGE SCALE GENOMIC DNA]</scope>
    <source>
        <strain evidence="10 11">JCM 3028</strain>
    </source>
</reference>
<evidence type="ECO:0000313" key="10">
    <source>
        <dbReference type="EMBL" id="MFB9681127.1"/>
    </source>
</evidence>
<feature type="region of interest" description="Disordered" evidence="7">
    <location>
        <begin position="460"/>
        <end position="479"/>
    </location>
</feature>
<dbReference type="InterPro" id="IPR036259">
    <property type="entry name" value="MFS_trans_sf"/>
</dbReference>
<feature type="transmembrane region" description="Helical" evidence="8">
    <location>
        <begin position="163"/>
        <end position="183"/>
    </location>
</feature>
<dbReference type="InterPro" id="IPR020846">
    <property type="entry name" value="MFS_dom"/>
</dbReference>
<feature type="transmembrane region" description="Helical" evidence="8">
    <location>
        <begin position="109"/>
        <end position="126"/>
    </location>
</feature>
<feature type="transmembrane region" description="Helical" evidence="8">
    <location>
        <begin position="195"/>
        <end position="218"/>
    </location>
</feature>
<evidence type="ECO:0000256" key="7">
    <source>
        <dbReference type="SAM" id="MobiDB-lite"/>
    </source>
</evidence>
<evidence type="ECO:0000256" key="8">
    <source>
        <dbReference type="SAM" id="Phobius"/>
    </source>
</evidence>
<comment type="subcellular location">
    <subcellularLocation>
        <location evidence="1">Cell membrane</location>
        <topology evidence="1">Multi-pass membrane protein</topology>
    </subcellularLocation>
</comment>
<feature type="compositionally biased region" description="Low complexity" evidence="7">
    <location>
        <begin position="468"/>
        <end position="479"/>
    </location>
</feature>
<evidence type="ECO:0000256" key="5">
    <source>
        <dbReference type="ARBA" id="ARBA00022989"/>
    </source>
</evidence>
<dbReference type="Proteomes" id="UP001589610">
    <property type="component" value="Unassembled WGS sequence"/>
</dbReference>
<evidence type="ECO:0000256" key="1">
    <source>
        <dbReference type="ARBA" id="ARBA00004651"/>
    </source>
</evidence>
<dbReference type="Pfam" id="PF07690">
    <property type="entry name" value="MFS_1"/>
    <property type="match status" value="1"/>
</dbReference>
<keyword evidence="2" id="KW-0813">Transport</keyword>
<evidence type="ECO:0000259" key="9">
    <source>
        <dbReference type="PROSITE" id="PS50850"/>
    </source>
</evidence>
<feature type="transmembrane region" description="Helical" evidence="8">
    <location>
        <begin position="355"/>
        <end position="382"/>
    </location>
</feature>
<organism evidence="10 11">
    <name type="scientific">Streptosporangium vulgare</name>
    <dbReference type="NCBI Taxonomy" id="46190"/>
    <lineage>
        <taxon>Bacteria</taxon>
        <taxon>Bacillati</taxon>
        <taxon>Actinomycetota</taxon>
        <taxon>Actinomycetes</taxon>
        <taxon>Streptosporangiales</taxon>
        <taxon>Streptosporangiaceae</taxon>
        <taxon>Streptosporangium</taxon>
    </lineage>
</organism>
<feature type="transmembrane region" description="Helical" evidence="8">
    <location>
        <begin position="403"/>
        <end position="422"/>
    </location>
</feature>
<dbReference type="Gene3D" id="1.20.1250.20">
    <property type="entry name" value="MFS general substrate transporter like domains"/>
    <property type="match status" value="1"/>
</dbReference>
<comment type="caution">
    <text evidence="10">The sequence shown here is derived from an EMBL/GenBank/DDBJ whole genome shotgun (WGS) entry which is preliminary data.</text>
</comment>
<dbReference type="PANTHER" id="PTHR42718:SF46">
    <property type="entry name" value="BLR6921 PROTEIN"/>
    <property type="match status" value="1"/>
</dbReference>
<keyword evidence="3" id="KW-1003">Cell membrane</keyword>
<accession>A0ABV5TPS1</accession>
<dbReference type="SUPFAM" id="SSF103473">
    <property type="entry name" value="MFS general substrate transporter"/>
    <property type="match status" value="1"/>
</dbReference>
<feature type="transmembrane region" description="Helical" evidence="8">
    <location>
        <begin position="138"/>
        <end position="157"/>
    </location>
</feature>
<feature type="transmembrane region" description="Helical" evidence="8">
    <location>
        <begin position="224"/>
        <end position="246"/>
    </location>
</feature>
<evidence type="ECO:0000313" key="11">
    <source>
        <dbReference type="Proteomes" id="UP001589610"/>
    </source>
</evidence>
<dbReference type="PRINTS" id="PR01036">
    <property type="entry name" value="TCRTETB"/>
</dbReference>
<feature type="transmembrane region" description="Helical" evidence="8">
    <location>
        <begin position="76"/>
        <end position="103"/>
    </location>
</feature>
<evidence type="ECO:0000256" key="2">
    <source>
        <dbReference type="ARBA" id="ARBA00022448"/>
    </source>
</evidence>
<feature type="transmembrane region" description="Helical" evidence="8">
    <location>
        <begin position="434"/>
        <end position="453"/>
    </location>
</feature>
<dbReference type="RefSeq" id="WP_386162242.1">
    <property type="nucleotide sequence ID" value="NZ_JBHMBS010000030.1"/>
</dbReference>
<gene>
    <name evidence="10" type="ORF">ACFFRH_37100</name>
</gene>
<feature type="transmembrane region" description="Helical" evidence="8">
    <location>
        <begin position="41"/>
        <end position="64"/>
    </location>
</feature>
<dbReference type="InterPro" id="IPR011701">
    <property type="entry name" value="MFS"/>
</dbReference>
<evidence type="ECO:0000256" key="3">
    <source>
        <dbReference type="ARBA" id="ARBA00022475"/>
    </source>
</evidence>
<dbReference type="EMBL" id="JBHMBS010000030">
    <property type="protein sequence ID" value="MFB9681127.1"/>
    <property type="molecule type" value="Genomic_DNA"/>
</dbReference>
<protein>
    <submittedName>
        <fullName evidence="10">MFS transporter</fullName>
    </submittedName>
</protein>
<keyword evidence="6 8" id="KW-0472">Membrane</keyword>